<sequence>GEYVQDGGRDGSLNPIFYPSPHLATQMPLPHERIVFKSVLLLCRRLGSLPDPMEVSGVQRRYMDPWCWGPCSVLRKVPAHSWPRTLGACTPTFSGRTPHLLQTC</sequence>
<feature type="non-terminal residue" evidence="1">
    <location>
        <position position="1"/>
    </location>
</feature>
<gene>
    <name evidence="1" type="ORF">NDU88_006244</name>
</gene>
<evidence type="ECO:0000313" key="2">
    <source>
        <dbReference type="Proteomes" id="UP001066276"/>
    </source>
</evidence>
<name>A0AAV7LNJ3_PLEWA</name>
<evidence type="ECO:0000313" key="1">
    <source>
        <dbReference type="EMBL" id="KAJ1093136.1"/>
    </source>
</evidence>
<proteinExistence type="predicted"/>
<keyword evidence="2" id="KW-1185">Reference proteome</keyword>
<protein>
    <submittedName>
        <fullName evidence="1">Uncharacterized protein</fullName>
    </submittedName>
</protein>
<accession>A0AAV7LNJ3</accession>
<organism evidence="1 2">
    <name type="scientific">Pleurodeles waltl</name>
    <name type="common">Iberian ribbed newt</name>
    <dbReference type="NCBI Taxonomy" id="8319"/>
    <lineage>
        <taxon>Eukaryota</taxon>
        <taxon>Metazoa</taxon>
        <taxon>Chordata</taxon>
        <taxon>Craniata</taxon>
        <taxon>Vertebrata</taxon>
        <taxon>Euteleostomi</taxon>
        <taxon>Amphibia</taxon>
        <taxon>Batrachia</taxon>
        <taxon>Caudata</taxon>
        <taxon>Salamandroidea</taxon>
        <taxon>Salamandridae</taxon>
        <taxon>Pleurodelinae</taxon>
        <taxon>Pleurodeles</taxon>
    </lineage>
</organism>
<dbReference type="EMBL" id="JANPWB010000015">
    <property type="protein sequence ID" value="KAJ1093136.1"/>
    <property type="molecule type" value="Genomic_DNA"/>
</dbReference>
<feature type="non-terminal residue" evidence="1">
    <location>
        <position position="104"/>
    </location>
</feature>
<reference evidence="1" key="1">
    <citation type="journal article" date="2022" name="bioRxiv">
        <title>Sequencing and chromosome-scale assembly of the giantPleurodeles waltlgenome.</title>
        <authorList>
            <person name="Brown T."/>
            <person name="Elewa A."/>
            <person name="Iarovenko S."/>
            <person name="Subramanian E."/>
            <person name="Araus A.J."/>
            <person name="Petzold A."/>
            <person name="Susuki M."/>
            <person name="Suzuki K.-i.T."/>
            <person name="Hayashi T."/>
            <person name="Toyoda A."/>
            <person name="Oliveira C."/>
            <person name="Osipova E."/>
            <person name="Leigh N.D."/>
            <person name="Simon A."/>
            <person name="Yun M.H."/>
        </authorList>
    </citation>
    <scope>NUCLEOTIDE SEQUENCE</scope>
    <source>
        <strain evidence="1">20211129_DDA</strain>
        <tissue evidence="1">Liver</tissue>
    </source>
</reference>
<dbReference type="Proteomes" id="UP001066276">
    <property type="component" value="Chromosome 11"/>
</dbReference>
<dbReference type="AlphaFoldDB" id="A0AAV7LNJ3"/>
<comment type="caution">
    <text evidence="1">The sequence shown here is derived from an EMBL/GenBank/DDBJ whole genome shotgun (WGS) entry which is preliminary data.</text>
</comment>